<sequence>MRPMKFSLHSFFAICLPFFLFQCEPDWKRNSGDPFTKEYWENRLLENDIVAYPRYFLVEGRVTGLYQSPLTIRSSTDGTTVTLPENGSFSMFLYGSPKYFQIEFPGQPTEVHCQVTSRGAWDGFKIFDLQITCPFAKTVVSSKTILWDRCTFGSTWNPFGNKNGDGFGDCSIGAALSLRFCSAEDGYDASTNPNACNTGSNALPVAKGAVYESCVSHNQSKVYQRENWRIPLFNEMFSVIRCSDTNTGVITGEDGCSAVGDATKYPGATADPILFPNAVADHYWGPHTFPANGDVQVTTVNFGPGNEAYIDKDIPGYVRCVSDL</sequence>
<name>A0A4Z1A3E3_9LEPT</name>
<feature type="domain" description="Lcl C-terminal" evidence="1">
    <location>
        <begin position="184"/>
        <end position="321"/>
    </location>
</feature>
<dbReference type="Proteomes" id="UP000297567">
    <property type="component" value="Unassembled WGS sequence"/>
</dbReference>
<evidence type="ECO:0000313" key="3">
    <source>
        <dbReference type="Proteomes" id="UP000297567"/>
    </source>
</evidence>
<gene>
    <name evidence="2" type="ORF">EHQ62_04065</name>
</gene>
<reference evidence="2" key="1">
    <citation type="journal article" date="2019" name="PLoS Negl. Trop. Dis.">
        <title>Revisiting the worldwide diversity of Leptospira species in the environment.</title>
        <authorList>
            <person name="Vincent A.T."/>
            <person name="Schiettekatte O."/>
            <person name="Bourhy P."/>
            <person name="Veyrier F.J."/>
            <person name="Picardeau M."/>
        </authorList>
    </citation>
    <scope>NUCLEOTIDE SEQUENCE [LARGE SCALE GENOMIC DNA]</scope>
    <source>
        <strain evidence="2">201702451</strain>
    </source>
</reference>
<dbReference type="InterPro" id="IPR011460">
    <property type="entry name" value="Lcl_C"/>
</dbReference>
<evidence type="ECO:0000259" key="1">
    <source>
        <dbReference type="Pfam" id="PF07603"/>
    </source>
</evidence>
<dbReference type="EMBL" id="RQGH01000009">
    <property type="protein sequence ID" value="TGL74139.1"/>
    <property type="molecule type" value="Genomic_DNA"/>
</dbReference>
<evidence type="ECO:0000313" key="2">
    <source>
        <dbReference type="EMBL" id="TGL74139.1"/>
    </source>
</evidence>
<dbReference type="AlphaFoldDB" id="A0A4Z1A3E3"/>
<comment type="caution">
    <text evidence="2">The sequence shown here is derived from an EMBL/GenBank/DDBJ whole genome shotgun (WGS) entry which is preliminary data.</text>
</comment>
<organism evidence="2 3">
    <name type="scientific">Leptospira jelokensis</name>
    <dbReference type="NCBI Taxonomy" id="2484931"/>
    <lineage>
        <taxon>Bacteria</taxon>
        <taxon>Pseudomonadati</taxon>
        <taxon>Spirochaetota</taxon>
        <taxon>Spirochaetia</taxon>
        <taxon>Leptospirales</taxon>
        <taxon>Leptospiraceae</taxon>
        <taxon>Leptospira</taxon>
    </lineage>
</organism>
<accession>A0A4Z1A3E3</accession>
<dbReference type="Pfam" id="PF07603">
    <property type="entry name" value="Lcl_C"/>
    <property type="match status" value="1"/>
</dbReference>
<proteinExistence type="predicted"/>
<protein>
    <submittedName>
        <fullName evidence="2">DUF1566 domain-containing protein</fullName>
    </submittedName>
</protein>
<keyword evidence="3" id="KW-1185">Reference proteome</keyword>